<dbReference type="SUPFAM" id="SSF49899">
    <property type="entry name" value="Concanavalin A-like lectins/glucanases"/>
    <property type="match status" value="1"/>
</dbReference>
<protein>
    <submittedName>
        <fullName evidence="3">Family 16 glycosylhydrolase</fullName>
    </submittedName>
</protein>
<sequence length="714" mass="74153">MAYYSYAPNTIDYRGLALPLSNNPTIHIGASGAWETLRATGGANGLWSLGGANTLIGGATDTTFYVTAANDTVIAQPGYVNTIVSWYTSQAILPDNVQNLIVKGGTIWSGGNALANIIRGDGAGQVIAGGAGDDVLTGGGGSDVFVFAAGDGNDVVTDFVHGSSIVRLDNVPGFTTFSQVRAAMAQVGADVRLALGSDQSILFRNQTLADFTAADFRLPIDPSKLVMTFDDEFDSFSWSASGKGTTWRTQWDYGRTLSDNNEQEYYSDASVGFDPFSVRDGVLTITGQPGSNALGLPYVSGMINSQKSFAQTYGYFEMRAELPAGKGLWPAFWLLPQDGSWPPEIDIFEMIGTDPSTLYFSAGTKTGTGTSVAAHTPDTSDGFHTFGVLWAPDDLTYYVDGNVVAQIATPADMHKAMYIVVNLAIGGNWPGSPDGTTEFPAEMNIDYIRAYAYQGATALPDSVAAQASRTAKVYAESAAASGAAFAARAAKAGALGLDSIDDAAQITVKLAAAQGVLHTTPAAGGGVAEAGEGTGSLVLAGTKAAVEAELASLTYAWRGHAVLPTVGATDSIVMTVDDGHGGVISDTAAVTVGAATTRSFTFGSTPVRKAGTGDTLFVFDGVIADPKYFFGIADHIINFRTADTNGGSGDVLAFHGFGADATLQFHHLAAPGGVVNPSMQYYTVHTAAGDSPIFLIQMANGSPAHLGTGDYVFY</sequence>
<comment type="similarity">
    <text evidence="1">Belongs to the glycosyl hydrolase 16 family.</text>
</comment>
<keyword evidence="4" id="KW-1185">Reference proteome</keyword>
<dbReference type="InterPro" id="IPR013320">
    <property type="entry name" value="ConA-like_dom_sf"/>
</dbReference>
<dbReference type="PANTHER" id="PTHR10963">
    <property type="entry name" value="GLYCOSYL HYDROLASE-RELATED"/>
    <property type="match status" value="1"/>
</dbReference>
<dbReference type="InterPro" id="IPR000757">
    <property type="entry name" value="Beta-glucanase-like"/>
</dbReference>
<dbReference type="Pfam" id="PF00722">
    <property type="entry name" value="Glyco_hydro_16"/>
    <property type="match status" value="1"/>
</dbReference>
<accession>A0A9X1Y3J6</accession>
<proteinExistence type="inferred from homology"/>
<dbReference type="GO" id="GO:0005975">
    <property type="term" value="P:carbohydrate metabolic process"/>
    <property type="evidence" value="ECO:0007669"/>
    <property type="project" value="InterPro"/>
</dbReference>
<comment type="caution">
    <text evidence="3">The sequence shown here is derived from an EMBL/GenBank/DDBJ whole genome shotgun (WGS) entry which is preliminary data.</text>
</comment>
<dbReference type="RefSeq" id="WP_248665434.1">
    <property type="nucleotide sequence ID" value="NZ_JALPRX010000008.1"/>
</dbReference>
<dbReference type="PRINTS" id="PR00313">
    <property type="entry name" value="CABNDNGRPT"/>
</dbReference>
<organism evidence="3 4">
    <name type="scientific">Roseomonas acroporae</name>
    <dbReference type="NCBI Taxonomy" id="2937791"/>
    <lineage>
        <taxon>Bacteria</taxon>
        <taxon>Pseudomonadati</taxon>
        <taxon>Pseudomonadota</taxon>
        <taxon>Alphaproteobacteria</taxon>
        <taxon>Acetobacterales</taxon>
        <taxon>Roseomonadaceae</taxon>
        <taxon>Roseomonas</taxon>
    </lineage>
</organism>
<dbReference type="EMBL" id="JALPRX010000008">
    <property type="protein sequence ID" value="MCK8783309.1"/>
    <property type="molecule type" value="Genomic_DNA"/>
</dbReference>
<evidence type="ECO:0000313" key="3">
    <source>
        <dbReference type="EMBL" id="MCK8783309.1"/>
    </source>
</evidence>
<dbReference type="PANTHER" id="PTHR10963:SF55">
    <property type="entry name" value="GLYCOSIDE HYDROLASE FAMILY 16 PROTEIN"/>
    <property type="match status" value="1"/>
</dbReference>
<dbReference type="Gene3D" id="2.150.10.10">
    <property type="entry name" value="Serralysin-like metalloprotease, C-terminal"/>
    <property type="match status" value="1"/>
</dbReference>
<dbReference type="InterPro" id="IPR050546">
    <property type="entry name" value="Glycosyl_Hydrlase_16"/>
</dbReference>
<feature type="domain" description="GH16" evidence="2">
    <location>
        <begin position="214"/>
        <end position="456"/>
    </location>
</feature>
<dbReference type="PROSITE" id="PS51762">
    <property type="entry name" value="GH16_2"/>
    <property type="match status" value="1"/>
</dbReference>
<dbReference type="InterPro" id="IPR011049">
    <property type="entry name" value="Serralysin-like_metalloprot_C"/>
</dbReference>
<evidence type="ECO:0000256" key="1">
    <source>
        <dbReference type="ARBA" id="ARBA00006865"/>
    </source>
</evidence>
<dbReference type="CDD" id="cd08023">
    <property type="entry name" value="GH16_laminarinase_like"/>
    <property type="match status" value="1"/>
</dbReference>
<reference evidence="3" key="1">
    <citation type="submission" date="2022-04" db="EMBL/GenBank/DDBJ databases">
        <title>Roseomonas acroporae sp. nov., isolated from coral Acropora digitifera.</title>
        <authorList>
            <person name="Sun H."/>
        </authorList>
    </citation>
    <scope>NUCLEOTIDE SEQUENCE</scope>
    <source>
        <strain evidence="3">NAR14</strain>
    </source>
</reference>
<dbReference type="Proteomes" id="UP001139516">
    <property type="component" value="Unassembled WGS sequence"/>
</dbReference>
<name>A0A9X1Y3J6_9PROT</name>
<dbReference type="GO" id="GO:0004553">
    <property type="term" value="F:hydrolase activity, hydrolyzing O-glycosyl compounds"/>
    <property type="evidence" value="ECO:0007669"/>
    <property type="project" value="InterPro"/>
</dbReference>
<dbReference type="Gene3D" id="2.60.120.200">
    <property type="match status" value="1"/>
</dbReference>
<gene>
    <name evidence="3" type="ORF">M0638_02795</name>
</gene>
<evidence type="ECO:0000259" key="2">
    <source>
        <dbReference type="PROSITE" id="PS51762"/>
    </source>
</evidence>
<evidence type="ECO:0000313" key="4">
    <source>
        <dbReference type="Proteomes" id="UP001139516"/>
    </source>
</evidence>
<dbReference type="AlphaFoldDB" id="A0A9X1Y3J6"/>
<dbReference type="SUPFAM" id="SSF51120">
    <property type="entry name" value="beta-Roll"/>
    <property type="match status" value="1"/>
</dbReference>